<evidence type="ECO:0000313" key="3">
    <source>
        <dbReference type="EMBL" id="NEK92837.1"/>
    </source>
</evidence>
<accession>A0A6P0EP27</accession>
<dbReference type="AlphaFoldDB" id="A0A6P0EP27"/>
<evidence type="ECO:0008006" key="7">
    <source>
        <dbReference type="Google" id="ProtNLM"/>
    </source>
</evidence>
<reference evidence="3 5" key="1">
    <citation type="submission" date="2020-01" db="EMBL/GenBank/DDBJ databases">
        <title>the WGS Modestobacter muralis CPCC 204518.</title>
        <authorList>
            <person name="Jiang Z."/>
        </authorList>
    </citation>
    <scope>NUCLEOTIDE SEQUENCE [LARGE SCALE GENOMIC DNA]</scope>
    <source>
        <strain evidence="3 5">DSM 100205</strain>
    </source>
</reference>
<evidence type="ECO:0000313" key="5">
    <source>
        <dbReference type="Proteomes" id="UP000468828"/>
    </source>
</evidence>
<proteinExistence type="predicted"/>
<feature type="region of interest" description="Disordered" evidence="1">
    <location>
        <begin position="34"/>
        <end position="56"/>
    </location>
</feature>
<feature type="signal peptide" evidence="2">
    <location>
        <begin position="1"/>
        <end position="26"/>
    </location>
</feature>
<dbReference type="PROSITE" id="PS51257">
    <property type="entry name" value="PROKAR_LIPOPROTEIN"/>
    <property type="match status" value="1"/>
</dbReference>
<organism evidence="3 5">
    <name type="scientific">Modestobacter muralis</name>
    <dbReference type="NCBI Taxonomy" id="1608614"/>
    <lineage>
        <taxon>Bacteria</taxon>
        <taxon>Bacillati</taxon>
        <taxon>Actinomycetota</taxon>
        <taxon>Actinomycetes</taxon>
        <taxon>Geodermatophilales</taxon>
        <taxon>Geodermatophilaceae</taxon>
        <taxon>Modestobacter</taxon>
    </lineage>
</organism>
<evidence type="ECO:0000256" key="1">
    <source>
        <dbReference type="SAM" id="MobiDB-lite"/>
    </source>
</evidence>
<name>A0A6P0EP27_9ACTN</name>
<sequence>MATAPRHRRRSVGLLTAGLLGVAALAGCSSEVAGSASPAASVSSPAPAPTSEDAAAPEDLSAGLLPAEAFGPRTQVTPITGEQVLAQQGQLGGGLGELAGLTVTPEECAPAVEGVQPGLDDVTGLAAQTAQTGSTAVAEVLVAGPSVAGSLDDLDQSLADCPEATITAPQIGTATVTFAPLEVPDLGDGSAALTMSLSLTGPDGQALTVPVQLGMALDGDRLVSLTVTDATGGGGQDPAALAQLLQQAYDHQHTALD</sequence>
<dbReference type="EMBL" id="JAAGWH010000004">
    <property type="protein sequence ID" value="NEK92837.1"/>
    <property type="molecule type" value="Genomic_DNA"/>
</dbReference>
<dbReference type="RefSeq" id="WP_163609302.1">
    <property type="nucleotide sequence ID" value="NZ_JAAGWB010000004.1"/>
</dbReference>
<feature type="chain" id="PRO_5038312543" description="DUF5642 domain-containing protein" evidence="2">
    <location>
        <begin position="27"/>
        <end position="257"/>
    </location>
</feature>
<evidence type="ECO:0000256" key="2">
    <source>
        <dbReference type="SAM" id="SignalP"/>
    </source>
</evidence>
<comment type="caution">
    <text evidence="3">The sequence shown here is derived from an EMBL/GenBank/DDBJ whole genome shotgun (WGS) entry which is preliminary data.</text>
</comment>
<keyword evidence="2" id="KW-0732">Signal</keyword>
<dbReference type="Proteomes" id="UP000471152">
    <property type="component" value="Unassembled WGS sequence"/>
</dbReference>
<dbReference type="EMBL" id="JAAGWB010000004">
    <property type="protein sequence ID" value="NEN49604.1"/>
    <property type="molecule type" value="Genomic_DNA"/>
</dbReference>
<dbReference type="Proteomes" id="UP000468828">
    <property type="component" value="Unassembled WGS sequence"/>
</dbReference>
<keyword evidence="5" id="KW-1185">Reference proteome</keyword>
<evidence type="ECO:0000313" key="4">
    <source>
        <dbReference type="EMBL" id="NEN49604.1"/>
    </source>
</evidence>
<feature type="compositionally biased region" description="Low complexity" evidence="1">
    <location>
        <begin position="34"/>
        <end position="52"/>
    </location>
</feature>
<protein>
    <recommendedName>
        <fullName evidence="7">DUF5642 domain-containing protein</fullName>
    </recommendedName>
</protein>
<evidence type="ECO:0000313" key="6">
    <source>
        <dbReference type="Proteomes" id="UP000471152"/>
    </source>
</evidence>
<gene>
    <name evidence="4" type="ORF">G3R41_01440</name>
    <name evidence="3" type="ORF">GCU67_01440</name>
</gene>
<reference evidence="4 6" key="2">
    <citation type="submission" date="2020-02" db="EMBL/GenBank/DDBJ databases">
        <title>The WGS of Modestobacter muralis DSM 100205.</title>
        <authorList>
            <person name="Jiang Z."/>
        </authorList>
    </citation>
    <scope>NUCLEOTIDE SEQUENCE [LARGE SCALE GENOMIC DNA]</scope>
    <source>
        <strain evidence="4 6">DSM 100205</strain>
    </source>
</reference>